<dbReference type="OrthoDB" id="9778896at2"/>
<dbReference type="GeneID" id="93335345"/>
<dbReference type="Proteomes" id="UP000095544">
    <property type="component" value="Unassembled WGS sequence"/>
</dbReference>
<proteinExistence type="predicted"/>
<reference evidence="1 2" key="1">
    <citation type="submission" date="2015-09" db="EMBL/GenBank/DDBJ databases">
        <authorList>
            <consortium name="Pathogen Informatics"/>
        </authorList>
    </citation>
    <scope>NUCLEOTIDE SEQUENCE [LARGE SCALE GENOMIC DNA]</scope>
    <source>
        <strain evidence="1 2">2789STDY5834876</strain>
    </source>
</reference>
<evidence type="ECO:0000313" key="2">
    <source>
        <dbReference type="Proteomes" id="UP000095544"/>
    </source>
</evidence>
<gene>
    <name evidence="1" type="ORF">ERS852491_02438</name>
</gene>
<dbReference type="EMBL" id="CYZU01000021">
    <property type="protein sequence ID" value="CUO51327.1"/>
    <property type="molecule type" value="Genomic_DNA"/>
</dbReference>
<dbReference type="PANTHER" id="PTHR34309">
    <property type="entry name" value="SLR1406 PROTEIN"/>
    <property type="match status" value="1"/>
</dbReference>
<dbReference type="RefSeq" id="WP_025656500.1">
    <property type="nucleotide sequence ID" value="NZ_BAAACT010000042.1"/>
</dbReference>
<evidence type="ECO:0000313" key="1">
    <source>
        <dbReference type="EMBL" id="CUO51327.1"/>
    </source>
</evidence>
<protein>
    <submittedName>
        <fullName evidence="1">Uncharacterized conserved protein</fullName>
    </submittedName>
</protein>
<name>A0A174FP98_9FIRM</name>
<dbReference type="InterPro" id="IPR005624">
    <property type="entry name" value="PduO/GlcC-like"/>
</dbReference>
<organism evidence="1 2">
    <name type="scientific">Faecalicatena contorta</name>
    <dbReference type="NCBI Taxonomy" id="39482"/>
    <lineage>
        <taxon>Bacteria</taxon>
        <taxon>Bacillati</taxon>
        <taxon>Bacillota</taxon>
        <taxon>Clostridia</taxon>
        <taxon>Lachnospirales</taxon>
        <taxon>Lachnospiraceae</taxon>
        <taxon>Faecalicatena</taxon>
    </lineage>
</organism>
<accession>A0A174FP98</accession>
<dbReference type="AlphaFoldDB" id="A0A174FP98"/>
<dbReference type="InterPro" id="IPR038084">
    <property type="entry name" value="PduO/GlcC-like_sf"/>
</dbReference>
<dbReference type="InterPro" id="IPR052517">
    <property type="entry name" value="GlcG_carb_metab_protein"/>
</dbReference>
<dbReference type="Gene3D" id="3.30.450.150">
    <property type="entry name" value="Haem-degrading domain"/>
    <property type="match status" value="1"/>
</dbReference>
<dbReference type="Pfam" id="PF03928">
    <property type="entry name" value="HbpS-like"/>
    <property type="match status" value="1"/>
</dbReference>
<sequence>MNEQDITNAVKAVLGQMKESGSHHEKGHVCRCHKHKMTLKAANALIEKVTAKAASMGVNVVAAVSDQAGRPVAVQSMDGAYIASFDIAINKTFTSASLKMSTEALSHLSQPGQPLYGIQFTNEGKIVIFGGGEPLEADGKIIGALGVSGGTAEEDTAIAAYGREVFEEVLACL</sequence>
<dbReference type="SUPFAM" id="SSF143744">
    <property type="entry name" value="GlcG-like"/>
    <property type="match status" value="1"/>
</dbReference>
<dbReference type="PANTHER" id="PTHR34309:SF1">
    <property type="entry name" value="PROTEIN GLCG"/>
    <property type="match status" value="1"/>
</dbReference>
<dbReference type="STRING" id="39482.ERS852491_02438"/>